<dbReference type="EMBL" id="CP101637">
    <property type="protein sequence ID" value="WMT81443.1"/>
    <property type="molecule type" value="Genomic_DNA"/>
</dbReference>
<dbReference type="Proteomes" id="UP001235030">
    <property type="component" value="Chromosome"/>
</dbReference>
<feature type="transmembrane region" description="Helical" evidence="1">
    <location>
        <begin position="404"/>
        <end position="426"/>
    </location>
</feature>
<evidence type="ECO:0000313" key="3">
    <source>
        <dbReference type="Proteomes" id="UP001235030"/>
    </source>
</evidence>
<protein>
    <recommendedName>
        <fullName evidence="4">Alkaline phosphatase-like protein</fullName>
    </recommendedName>
</protein>
<evidence type="ECO:0000313" key="2">
    <source>
        <dbReference type="EMBL" id="WMT81443.1"/>
    </source>
</evidence>
<sequence>MRKKIISLLLIMICIGFIPNYSFAAEKGKVIYISMNRANVNDLQRIPVLKEKLSKSGYIGLMNTRGDQGNDDARSYASIGAGCRANVVDNEVISFENLTDENGKIYKASTGEDPKGINNLFVNKSINNNIESGSYGSTLGLLGQTLSDNNKKVALLGNSDIVENNQLIKIRNAGLICMDTLGRVDSGNVDDITVKDLNMPYGLRTDYDKLTADTKTYYESSDALFVELGDTYRLDEYKLNLNENTYNKTRKQIYSYINTYLKEVFNMIDENDVVYIVSEFPSTLDYNNKRRLAPVIKFSDNKKGLLESATTRRDGIIANLDLGVDILNEFGLKNEAMIGRTLNNIEKDDNINYLSSQYEKIVSINDIRSTVVNTFVGIVSASWVIAMLALLCKDKLPHKEKIFVILKELIKLGLIMPLTLLLSPIFNFKSQLGLVSGVVIMTILLYLSGRLLFKDNDIKQMGYYAFLTIALIVLDSVIGTPLMKNCIMSYDAIVGARYYGVGNEYEGVTIASAVFALSVLLNYKKMPKWFTIVLSLVILITSAFPSMGANVGGAISECIAYLLFIMLIFDVKLDFKKIIILGLSAVVLVLIFAGLDLMLGMESHLGVFTQQILQEGPQAIFNTFGRKISMNLKLAKSSVWVNILLVGIAVIGIFIFRPSKHMKNISNKYPMIFKGFIASMVGCLITLLVNDSGIVAAATASIYILIPILVISINMIIFNDEIE</sequence>
<keyword evidence="1" id="KW-1133">Transmembrane helix</keyword>
<dbReference type="RefSeq" id="WP_228103594.1">
    <property type="nucleotide sequence ID" value="NZ_CP101637.1"/>
</dbReference>
<accession>A0ABY9Q0E8</accession>
<gene>
    <name evidence="2" type="ORF">TEMA_17830</name>
</gene>
<feature type="transmembrane region" description="Helical" evidence="1">
    <location>
        <begin position="503"/>
        <end position="522"/>
    </location>
</feature>
<feature type="transmembrane region" description="Helical" evidence="1">
    <location>
        <begin position="432"/>
        <end position="449"/>
    </location>
</feature>
<keyword evidence="1" id="KW-0472">Membrane</keyword>
<feature type="transmembrane region" description="Helical" evidence="1">
    <location>
        <begin position="461"/>
        <end position="483"/>
    </location>
</feature>
<feature type="transmembrane region" description="Helical" evidence="1">
    <location>
        <begin position="639"/>
        <end position="657"/>
    </location>
</feature>
<reference evidence="2 3" key="1">
    <citation type="submission" date="2022-07" db="EMBL/GenBank/DDBJ databases">
        <title>Genome sequence of Terrisporobacter mayombei DSM6539.</title>
        <authorList>
            <person name="Boeer T."/>
            <person name="Bengelsdorf F.R."/>
            <person name="Daniel R."/>
            <person name="Poehlein A."/>
        </authorList>
    </citation>
    <scope>NUCLEOTIDE SEQUENCE [LARGE SCALE GENOMIC DNA]</scope>
    <source>
        <strain evidence="2 3">DSM 6539</strain>
    </source>
</reference>
<feature type="transmembrane region" description="Helical" evidence="1">
    <location>
        <begin position="553"/>
        <end position="571"/>
    </location>
</feature>
<feature type="transmembrane region" description="Helical" evidence="1">
    <location>
        <begin position="669"/>
        <end position="688"/>
    </location>
</feature>
<feature type="transmembrane region" description="Helical" evidence="1">
    <location>
        <begin position="694"/>
        <end position="718"/>
    </location>
</feature>
<keyword evidence="3" id="KW-1185">Reference proteome</keyword>
<evidence type="ECO:0008006" key="4">
    <source>
        <dbReference type="Google" id="ProtNLM"/>
    </source>
</evidence>
<keyword evidence="1" id="KW-0812">Transmembrane</keyword>
<feature type="transmembrane region" description="Helical" evidence="1">
    <location>
        <begin position="529"/>
        <end position="547"/>
    </location>
</feature>
<name>A0ABY9Q0E8_9FIRM</name>
<feature type="transmembrane region" description="Helical" evidence="1">
    <location>
        <begin position="371"/>
        <end position="392"/>
    </location>
</feature>
<evidence type="ECO:0000256" key="1">
    <source>
        <dbReference type="SAM" id="Phobius"/>
    </source>
</evidence>
<organism evidence="2 3">
    <name type="scientific">Terrisporobacter mayombei</name>
    <dbReference type="NCBI Taxonomy" id="1541"/>
    <lineage>
        <taxon>Bacteria</taxon>
        <taxon>Bacillati</taxon>
        <taxon>Bacillota</taxon>
        <taxon>Clostridia</taxon>
        <taxon>Peptostreptococcales</taxon>
        <taxon>Peptostreptococcaceae</taxon>
        <taxon>Terrisporobacter</taxon>
    </lineage>
</organism>
<proteinExistence type="predicted"/>
<feature type="transmembrane region" description="Helical" evidence="1">
    <location>
        <begin position="578"/>
        <end position="599"/>
    </location>
</feature>